<feature type="transmembrane region" description="Helical" evidence="6">
    <location>
        <begin position="282"/>
        <end position="302"/>
    </location>
</feature>
<keyword evidence="5 6" id="KW-0472">Membrane</keyword>
<dbReference type="InterPro" id="IPR000620">
    <property type="entry name" value="EamA_dom"/>
</dbReference>
<protein>
    <submittedName>
        <fullName evidence="8">Permease of the drug/metabolite transporter (DMT) superfamily</fullName>
    </submittedName>
</protein>
<evidence type="ECO:0000256" key="1">
    <source>
        <dbReference type="ARBA" id="ARBA00004651"/>
    </source>
</evidence>
<dbReference type="Pfam" id="PF00892">
    <property type="entry name" value="EamA"/>
    <property type="match status" value="1"/>
</dbReference>
<feature type="transmembrane region" description="Helical" evidence="6">
    <location>
        <begin position="221"/>
        <end position="242"/>
    </location>
</feature>
<dbReference type="PANTHER" id="PTHR42920:SF24">
    <property type="entry name" value="AROMATIC AMINO ACID EXPORTER YDDG"/>
    <property type="match status" value="1"/>
</dbReference>
<evidence type="ECO:0000256" key="5">
    <source>
        <dbReference type="ARBA" id="ARBA00023136"/>
    </source>
</evidence>
<feature type="transmembrane region" description="Helical" evidence="6">
    <location>
        <begin position="132"/>
        <end position="149"/>
    </location>
</feature>
<dbReference type="InterPro" id="IPR051258">
    <property type="entry name" value="Diverse_Substrate_Transporter"/>
</dbReference>
<keyword evidence="2" id="KW-1003">Cell membrane</keyword>
<dbReference type="PANTHER" id="PTHR42920">
    <property type="entry name" value="OS03G0707200 PROTEIN-RELATED"/>
    <property type="match status" value="1"/>
</dbReference>
<evidence type="ECO:0000313" key="9">
    <source>
        <dbReference type="Proteomes" id="UP000183417"/>
    </source>
</evidence>
<keyword evidence="3 6" id="KW-0812">Transmembrane</keyword>
<dbReference type="AlphaFoldDB" id="A0A1H3F8F1"/>
<evidence type="ECO:0000313" key="8">
    <source>
        <dbReference type="EMBL" id="SDX87175.1"/>
    </source>
</evidence>
<evidence type="ECO:0000256" key="4">
    <source>
        <dbReference type="ARBA" id="ARBA00022989"/>
    </source>
</evidence>
<dbReference type="InterPro" id="IPR037185">
    <property type="entry name" value="EmrE-like"/>
</dbReference>
<evidence type="ECO:0000256" key="3">
    <source>
        <dbReference type="ARBA" id="ARBA00022692"/>
    </source>
</evidence>
<feature type="domain" description="EamA" evidence="7">
    <location>
        <begin position="170"/>
        <end position="297"/>
    </location>
</feature>
<dbReference type="GO" id="GO:0005886">
    <property type="term" value="C:plasma membrane"/>
    <property type="evidence" value="ECO:0007669"/>
    <property type="project" value="UniProtKB-SubCell"/>
</dbReference>
<evidence type="ECO:0000256" key="6">
    <source>
        <dbReference type="SAM" id="Phobius"/>
    </source>
</evidence>
<evidence type="ECO:0000259" key="7">
    <source>
        <dbReference type="Pfam" id="PF00892"/>
    </source>
</evidence>
<dbReference type="NCBIfam" id="NF008676">
    <property type="entry name" value="PRK11689.1"/>
    <property type="match status" value="1"/>
</dbReference>
<dbReference type="EMBL" id="FNPE01000001">
    <property type="protein sequence ID" value="SDX87175.1"/>
    <property type="molecule type" value="Genomic_DNA"/>
</dbReference>
<feature type="transmembrane region" description="Helical" evidence="6">
    <location>
        <begin position="198"/>
        <end position="215"/>
    </location>
</feature>
<accession>A0A1H3F8F1</accession>
<name>A0A1H3F8F1_9BURK</name>
<dbReference type="GeneID" id="94695354"/>
<keyword evidence="4 6" id="KW-1133">Transmembrane helix</keyword>
<comment type="subcellular location">
    <subcellularLocation>
        <location evidence="1">Cell membrane</location>
        <topology evidence="1">Multi-pass membrane protein</topology>
    </subcellularLocation>
</comment>
<dbReference type="Proteomes" id="UP000183417">
    <property type="component" value="Unassembled WGS sequence"/>
</dbReference>
<reference evidence="8 9" key="1">
    <citation type="submission" date="2016-10" db="EMBL/GenBank/DDBJ databases">
        <authorList>
            <person name="de Groot N.N."/>
        </authorList>
    </citation>
    <scope>NUCLEOTIDE SEQUENCE [LARGE SCALE GENOMIC DNA]</scope>
    <source>
        <strain evidence="8 9">LMG 24775</strain>
    </source>
</reference>
<dbReference type="RefSeq" id="WP_074920882.1">
    <property type="nucleotide sequence ID" value="NZ_CP141274.1"/>
</dbReference>
<feature type="transmembrane region" description="Helical" evidence="6">
    <location>
        <begin position="104"/>
        <end position="125"/>
    </location>
</feature>
<organism evidence="8 9">
    <name type="scientific">Delftia lacustris</name>
    <dbReference type="NCBI Taxonomy" id="558537"/>
    <lineage>
        <taxon>Bacteria</taxon>
        <taxon>Pseudomonadati</taxon>
        <taxon>Pseudomonadota</taxon>
        <taxon>Betaproteobacteria</taxon>
        <taxon>Burkholderiales</taxon>
        <taxon>Comamonadaceae</taxon>
        <taxon>Delftia</taxon>
    </lineage>
</organism>
<feature type="transmembrane region" description="Helical" evidence="6">
    <location>
        <begin position="169"/>
        <end position="186"/>
    </location>
</feature>
<sequence length="306" mass="32881">MSSAHSSSPAAAGRATAIGLLAVVCWSCTVGLMRSVAEPLGAVGGAAMLYTVSAICVAAVRGLPRPSQWRTMHPAYFWGCGLLFAVYEICLSLAIGLAQDRAQALELGLINYLWPSLTIVLAVLLRQQHARWWLWPGVLLCLWGLTRVLGGESLQMHDMADHMLANPLAYGLAFGAALLWPCYSLAARRWGGGHNAVGLFLIWTALALWIKWLWLGGEGGMHWSGTVVLQLLAVGGLTAMGYSCWEHGIQHGHLAVMAAASYFTPVFSALLASAWLQVQPGWGFWQGVALVTVGSLVCWGATRRVD</sequence>
<feature type="transmembrane region" description="Helical" evidence="6">
    <location>
        <begin position="39"/>
        <end position="63"/>
    </location>
</feature>
<evidence type="ECO:0000256" key="2">
    <source>
        <dbReference type="ARBA" id="ARBA00022475"/>
    </source>
</evidence>
<dbReference type="SUPFAM" id="SSF103481">
    <property type="entry name" value="Multidrug resistance efflux transporter EmrE"/>
    <property type="match status" value="2"/>
</dbReference>
<feature type="transmembrane region" description="Helical" evidence="6">
    <location>
        <begin position="254"/>
        <end position="276"/>
    </location>
</feature>
<feature type="transmembrane region" description="Helical" evidence="6">
    <location>
        <begin position="75"/>
        <end position="98"/>
    </location>
</feature>
<gene>
    <name evidence="8" type="ORF">SAMN05421547_101545</name>
</gene>
<proteinExistence type="predicted"/>